<dbReference type="Gene3D" id="3.40.50.300">
    <property type="entry name" value="P-loop containing nucleotide triphosphate hydrolases"/>
    <property type="match status" value="1"/>
</dbReference>
<dbReference type="PANTHER" id="PTHR48082">
    <property type="entry name" value="ATP SYNTHASE SUBUNIT ALPHA, MITOCHONDRIAL"/>
    <property type="match status" value="1"/>
</dbReference>
<dbReference type="InterPro" id="IPR038376">
    <property type="entry name" value="ATP_synth_asu_C_sf"/>
</dbReference>
<keyword evidence="4 15" id="KW-0150">Chloroplast</keyword>
<keyword evidence="3 13" id="KW-0813">Transport</keyword>
<comment type="subunit">
    <text evidence="13 16">F-type ATPases have 2 components, CF(1) - the catalytic core - and CF(0) - the membrane proton channel. CF(1) has five subunits: alpha(3), beta(3), gamma(1), delta(1), epsilon(1). CF(0) has four main subunits: a, b, b' and c.</text>
</comment>
<evidence type="ECO:0000256" key="9">
    <source>
        <dbReference type="ARBA" id="ARBA00023065"/>
    </source>
</evidence>
<dbReference type="SUPFAM" id="SSF52540">
    <property type="entry name" value="P-loop containing nucleoside triphosphate hydrolases"/>
    <property type="match status" value="1"/>
</dbReference>
<dbReference type="EC" id="7.1.2.2" evidence="13 16"/>
<dbReference type="PIRSF" id="PIRSF039088">
    <property type="entry name" value="F_ATPase_subunit_alpha"/>
    <property type="match status" value="1"/>
</dbReference>
<evidence type="ECO:0000259" key="18">
    <source>
        <dbReference type="Pfam" id="PF00306"/>
    </source>
</evidence>
<dbReference type="InterPro" id="IPR027417">
    <property type="entry name" value="P-loop_NTPase"/>
</dbReference>
<dbReference type="SUPFAM" id="SSF47917">
    <property type="entry name" value="C-terminal domain of alpha and beta subunits of F1 ATP synthase"/>
    <property type="match status" value="1"/>
</dbReference>
<keyword evidence="6 13" id="KW-0375">Hydrogen ion transport</keyword>
<name>A0A1Z1M1X2_9FLOR</name>
<evidence type="ECO:0000259" key="17">
    <source>
        <dbReference type="Pfam" id="PF00006"/>
    </source>
</evidence>
<dbReference type="Gene3D" id="2.40.30.20">
    <property type="match status" value="1"/>
</dbReference>
<evidence type="ECO:0000256" key="2">
    <source>
        <dbReference type="ARBA" id="ARBA00008936"/>
    </source>
</evidence>
<reference evidence="20" key="1">
    <citation type="journal article" date="2017" name="J. Phycol.">
        <title>Analysis of chloroplast genomes and a supermatrix inform reclassification of the Rhodomelaceae (Rhodophyta).</title>
        <authorList>
            <person name="Diaz-Tapia P."/>
            <person name="Maggs C.A."/>
            <person name="West J.A."/>
            <person name="Verbruggen H."/>
        </authorList>
    </citation>
    <scope>NUCLEOTIDE SEQUENCE</scope>
    <source>
        <strain evidence="20">HV1501</strain>
    </source>
</reference>
<dbReference type="InterPro" id="IPR023366">
    <property type="entry name" value="ATP_synth_asu-like_sf"/>
</dbReference>
<geneLocation type="chloroplast" evidence="20"/>
<evidence type="ECO:0000256" key="16">
    <source>
        <dbReference type="RuleBase" id="RU004286"/>
    </source>
</evidence>
<evidence type="ECO:0000256" key="8">
    <source>
        <dbReference type="ARBA" id="ARBA00022967"/>
    </source>
</evidence>
<comment type="subcellular location">
    <subcellularLocation>
        <location evidence="1">Membrane</location>
        <topology evidence="1">Peripheral membrane protein</topology>
    </subcellularLocation>
    <subcellularLocation>
        <location evidence="13 15">Plastid</location>
        <location evidence="13 15">Chloroplast thylakoid membrane</location>
        <topology evidence="13 15">Peripheral membrane protein</topology>
    </subcellularLocation>
</comment>
<dbReference type="CDD" id="cd01132">
    <property type="entry name" value="F1-ATPase_alpha_CD"/>
    <property type="match status" value="1"/>
</dbReference>
<dbReference type="HAMAP" id="MF_01346">
    <property type="entry name" value="ATP_synth_alpha_bact"/>
    <property type="match status" value="1"/>
</dbReference>
<dbReference type="GO" id="GO:0005524">
    <property type="term" value="F:ATP binding"/>
    <property type="evidence" value="ECO:0007669"/>
    <property type="project" value="UniProtKB-UniRule"/>
</dbReference>
<dbReference type="InterPro" id="IPR020003">
    <property type="entry name" value="ATPase_a/bsu_AS"/>
</dbReference>
<dbReference type="GO" id="GO:0043531">
    <property type="term" value="F:ADP binding"/>
    <property type="evidence" value="ECO:0007669"/>
    <property type="project" value="TreeGrafter"/>
</dbReference>
<comment type="function">
    <text evidence="13 16">Produces ATP from ADP in the presence of a proton gradient across the membrane. The alpha chain is a regulatory subunit.</text>
</comment>
<dbReference type="PANTHER" id="PTHR48082:SF2">
    <property type="entry name" value="ATP SYNTHASE SUBUNIT ALPHA, MITOCHONDRIAL"/>
    <property type="match status" value="1"/>
</dbReference>
<evidence type="ECO:0000256" key="13">
    <source>
        <dbReference type="HAMAP-Rule" id="MF_01346"/>
    </source>
</evidence>
<proteinExistence type="inferred from homology"/>
<evidence type="ECO:0000256" key="4">
    <source>
        <dbReference type="ARBA" id="ARBA00022528"/>
    </source>
</evidence>
<dbReference type="Pfam" id="PF00306">
    <property type="entry name" value="ATP-synt_ab_C"/>
    <property type="match status" value="1"/>
</dbReference>
<evidence type="ECO:0000256" key="1">
    <source>
        <dbReference type="ARBA" id="ARBA00004170"/>
    </source>
</evidence>
<dbReference type="AlphaFoldDB" id="A0A1Z1M1X2"/>
<dbReference type="InterPro" id="IPR004100">
    <property type="entry name" value="ATPase_F1/V1/A1_a/bsu_N"/>
</dbReference>
<dbReference type="FunFam" id="1.20.150.20:FF:000001">
    <property type="entry name" value="ATP synthase subunit alpha"/>
    <property type="match status" value="1"/>
</dbReference>
<dbReference type="GO" id="GO:0045259">
    <property type="term" value="C:proton-transporting ATP synthase complex"/>
    <property type="evidence" value="ECO:0007669"/>
    <property type="project" value="UniProtKB-KW"/>
</dbReference>
<dbReference type="FunFam" id="3.40.50.300:FF:000002">
    <property type="entry name" value="ATP synthase subunit alpha"/>
    <property type="match status" value="1"/>
</dbReference>
<comment type="catalytic activity">
    <reaction evidence="13 16">
        <text>ATP + H2O + 4 H(+)(in) = ADP + phosphate + 5 H(+)(out)</text>
        <dbReference type="Rhea" id="RHEA:57720"/>
        <dbReference type="ChEBI" id="CHEBI:15377"/>
        <dbReference type="ChEBI" id="CHEBI:15378"/>
        <dbReference type="ChEBI" id="CHEBI:30616"/>
        <dbReference type="ChEBI" id="CHEBI:43474"/>
        <dbReference type="ChEBI" id="CHEBI:456216"/>
        <dbReference type="EC" id="7.1.2.2"/>
    </reaction>
</comment>
<comment type="similarity">
    <text evidence="2 13 14">Belongs to the ATPase alpha/beta chains family.</text>
</comment>
<evidence type="ECO:0000256" key="11">
    <source>
        <dbReference type="ARBA" id="ARBA00023196"/>
    </source>
</evidence>
<evidence type="ECO:0000256" key="12">
    <source>
        <dbReference type="ARBA" id="ARBA00023310"/>
    </source>
</evidence>
<evidence type="ECO:0000259" key="19">
    <source>
        <dbReference type="Pfam" id="PF02874"/>
    </source>
</evidence>
<dbReference type="InterPro" id="IPR000793">
    <property type="entry name" value="ATP_synth_asu_C"/>
</dbReference>
<evidence type="ECO:0000256" key="3">
    <source>
        <dbReference type="ARBA" id="ARBA00022448"/>
    </source>
</evidence>
<feature type="site" description="Required for activity" evidence="13">
    <location>
        <position position="365"/>
    </location>
</feature>
<keyword evidence="5 13" id="KW-0547">Nucleotide-binding</keyword>
<evidence type="ECO:0000256" key="15">
    <source>
        <dbReference type="RuleBase" id="RU000341"/>
    </source>
</evidence>
<dbReference type="Gene3D" id="1.20.150.20">
    <property type="entry name" value="ATP synthase alpha/beta chain, C-terminal domain"/>
    <property type="match status" value="1"/>
</dbReference>
<organism evidence="20">
    <name type="scientific">Laurenciella marilzae</name>
    <dbReference type="NCBI Taxonomy" id="1413812"/>
    <lineage>
        <taxon>Eukaryota</taxon>
        <taxon>Rhodophyta</taxon>
        <taxon>Florideophyceae</taxon>
        <taxon>Rhodymeniophycidae</taxon>
        <taxon>Ceramiales</taxon>
        <taxon>Rhodomelaceae</taxon>
        <taxon>Laurencieae</taxon>
        <taxon>Laurenciella</taxon>
    </lineage>
</organism>
<dbReference type="CDD" id="cd18116">
    <property type="entry name" value="ATP-synt_F1_alpha_N"/>
    <property type="match status" value="1"/>
</dbReference>
<dbReference type="GO" id="GO:0009535">
    <property type="term" value="C:chloroplast thylakoid membrane"/>
    <property type="evidence" value="ECO:0007669"/>
    <property type="project" value="UniProtKB-SubCell"/>
</dbReference>
<evidence type="ECO:0000313" key="20">
    <source>
        <dbReference type="EMBL" id="ARW59783.1"/>
    </source>
</evidence>
<evidence type="ECO:0000256" key="6">
    <source>
        <dbReference type="ARBA" id="ARBA00022781"/>
    </source>
</evidence>
<dbReference type="Pfam" id="PF02874">
    <property type="entry name" value="ATP-synt_ab_N"/>
    <property type="match status" value="1"/>
</dbReference>
<evidence type="ECO:0000256" key="5">
    <source>
        <dbReference type="ARBA" id="ARBA00022741"/>
    </source>
</evidence>
<dbReference type="RefSeq" id="YP_009391639.1">
    <property type="nucleotide sequence ID" value="NC_035259.1"/>
</dbReference>
<feature type="binding site" evidence="13">
    <location>
        <begin position="172"/>
        <end position="179"/>
    </location>
    <ligand>
        <name>ATP</name>
        <dbReference type="ChEBI" id="CHEBI:30616"/>
    </ligand>
</feature>
<feature type="domain" description="ATPase F1/V1/A1 complex alpha/beta subunit nucleotide-binding" evidence="17">
    <location>
        <begin position="152"/>
        <end position="367"/>
    </location>
</feature>
<keyword evidence="13 15" id="KW-0793">Thylakoid</keyword>
<keyword evidence="8 13" id="KW-1278">Translocase</keyword>
<evidence type="ECO:0000256" key="10">
    <source>
        <dbReference type="ARBA" id="ARBA00023136"/>
    </source>
</evidence>
<accession>A0A1Z1M1X2</accession>
<sequence>MVNIRPDEISNIIRQQIDKYNQEVQVANVGTVLQVSDGIARVYGLDDVMAGELLQFEDQDQTIGIALNLENDNVGVVLMGDGRNILEGSSVKSTGQIAQIPVGDGFLGRVVNPLANPIDAKGLPDTDETRLIESYAPGIIGRQSVCEPLQTGITAIDAMIPIGRGQRELIIGDRQTGKTAVALDTIINQKGQNVVCVYVAIGQKASSVAQVVSTLEEKGALEYTIIVAANADDPATLQYIAPYTGAALAEYFMYKGKATLVIYDDLTKQAQAYRQMSLLLRRPPGREAYPGDVFYLHSRLLERAAKLNSDLGGGSMTALPIIETQAGDVSAYIPTNVISITDGQIFLSGDLFNSGIRPAINVGISVSRVGSAAQIKAMKQVAGKLKLELAQFAELEAFSQFASDLDKATQNQLARGQRLREILKQSQNSPLVVEDQVAIIYAGVNGYLDNIELAKVKDFVTALREDLQNSKPEFGEGIRNTQKLTPESEDLLKQSIQDVQQAFSV</sequence>
<keyword evidence="16 20" id="KW-0934">Plastid</keyword>
<keyword evidence="7 13" id="KW-0067">ATP-binding</keyword>
<dbReference type="InterPro" id="IPR005294">
    <property type="entry name" value="ATP_synth_F1_asu"/>
</dbReference>
<dbReference type="NCBIfam" id="NF009884">
    <property type="entry name" value="PRK13343.1"/>
    <property type="match status" value="1"/>
</dbReference>
<dbReference type="EMBL" id="MF101410">
    <property type="protein sequence ID" value="ARW59783.1"/>
    <property type="molecule type" value="Genomic_DNA"/>
</dbReference>
<feature type="domain" description="ATPase F1/V1/A1 complex alpha/beta subunit N-terminal" evidence="19">
    <location>
        <begin position="26"/>
        <end position="95"/>
    </location>
</feature>
<dbReference type="GeneID" id="33348026"/>
<dbReference type="CDD" id="cd18113">
    <property type="entry name" value="ATP-synt_F1_alpha_C"/>
    <property type="match status" value="1"/>
</dbReference>
<dbReference type="InterPro" id="IPR000194">
    <property type="entry name" value="ATPase_F1/V1/A1_a/bsu_nucl-bd"/>
</dbReference>
<feature type="domain" description="ATP synthase alpha subunit C-terminal" evidence="18">
    <location>
        <begin position="374"/>
        <end position="498"/>
    </location>
</feature>
<dbReference type="PROSITE" id="PS00152">
    <property type="entry name" value="ATPASE_ALPHA_BETA"/>
    <property type="match status" value="1"/>
</dbReference>
<dbReference type="FunFam" id="2.40.30.20:FF:000001">
    <property type="entry name" value="ATP synthase subunit alpha"/>
    <property type="match status" value="1"/>
</dbReference>
<keyword evidence="12 13" id="KW-0066">ATP synthesis</keyword>
<evidence type="ECO:0000256" key="7">
    <source>
        <dbReference type="ARBA" id="ARBA00022840"/>
    </source>
</evidence>
<evidence type="ECO:0000256" key="14">
    <source>
        <dbReference type="RuleBase" id="RU000339"/>
    </source>
</evidence>
<dbReference type="InterPro" id="IPR033732">
    <property type="entry name" value="ATP_synth_F1_a_nt-bd_dom"/>
</dbReference>
<keyword evidence="9 13" id="KW-0406">Ion transport</keyword>
<gene>
    <name evidence="13 16 20" type="primary">atpA</name>
</gene>
<protein>
    <recommendedName>
        <fullName evidence="13 16">ATP synthase subunit alpha, chloroplastic</fullName>
        <ecNumber evidence="13 16">7.1.2.2</ecNumber>
    </recommendedName>
    <alternativeName>
        <fullName evidence="13">ATP synthase F1 sector subunit alpha</fullName>
    </alternativeName>
    <alternativeName>
        <fullName evidence="13">F-ATPase subunit alpha</fullName>
    </alternativeName>
</protein>
<keyword evidence="11 13" id="KW-0139">CF(1)</keyword>
<dbReference type="NCBIfam" id="TIGR00962">
    <property type="entry name" value="atpA"/>
    <property type="match status" value="1"/>
</dbReference>
<dbReference type="GO" id="GO:0046933">
    <property type="term" value="F:proton-transporting ATP synthase activity, rotational mechanism"/>
    <property type="evidence" value="ECO:0007669"/>
    <property type="project" value="UniProtKB-UniRule"/>
</dbReference>
<dbReference type="InterPro" id="IPR036121">
    <property type="entry name" value="ATPase_F1/V1/A1_a/bsu_N_sf"/>
</dbReference>
<dbReference type="Pfam" id="PF00006">
    <property type="entry name" value="ATP-synt_ab"/>
    <property type="match status" value="1"/>
</dbReference>
<keyword evidence="10 13" id="KW-0472">Membrane</keyword>
<dbReference type="SUPFAM" id="SSF50615">
    <property type="entry name" value="N-terminal domain of alpha and beta subunits of F1 ATP synthase"/>
    <property type="match status" value="1"/>
</dbReference>